<feature type="domain" description="SET" evidence="2">
    <location>
        <begin position="84"/>
        <end position="240"/>
    </location>
</feature>
<dbReference type="InterPro" id="IPR001214">
    <property type="entry name" value="SET_dom"/>
</dbReference>
<dbReference type="InterPro" id="IPR046341">
    <property type="entry name" value="SET_dom_sf"/>
</dbReference>
<dbReference type="PROSITE" id="PS50280">
    <property type="entry name" value="SET"/>
    <property type="match status" value="1"/>
</dbReference>
<dbReference type="EMBL" id="MTYH01000050">
    <property type="protein sequence ID" value="PNP42564.1"/>
    <property type="molecule type" value="Genomic_DNA"/>
</dbReference>
<dbReference type="AlphaFoldDB" id="A0A2K0TAK3"/>
<evidence type="ECO:0000256" key="1">
    <source>
        <dbReference type="SAM" id="MobiDB-lite"/>
    </source>
</evidence>
<gene>
    <name evidence="3" type="ORF">TGAMA5MH_05305</name>
</gene>
<proteinExistence type="predicted"/>
<comment type="caution">
    <text evidence="3">The sequence shown here is derived from an EMBL/GenBank/DDBJ whole genome shotgun (WGS) entry which is preliminary data.</text>
</comment>
<feature type="region of interest" description="Disordered" evidence="1">
    <location>
        <begin position="1"/>
        <end position="63"/>
    </location>
</feature>
<dbReference type="OrthoDB" id="265717at2759"/>
<name>A0A2K0TAK3_9HYPO</name>
<organism evidence="3">
    <name type="scientific">Trichoderma gamsii</name>
    <dbReference type="NCBI Taxonomy" id="398673"/>
    <lineage>
        <taxon>Eukaryota</taxon>
        <taxon>Fungi</taxon>
        <taxon>Dikarya</taxon>
        <taxon>Ascomycota</taxon>
        <taxon>Pezizomycotina</taxon>
        <taxon>Sordariomycetes</taxon>
        <taxon>Hypocreomycetidae</taxon>
        <taxon>Hypocreales</taxon>
        <taxon>Hypocreaceae</taxon>
        <taxon>Trichoderma</taxon>
    </lineage>
</organism>
<sequence length="276" mass="31078">MRHFNPNHLRSSLSEIEPVEPQRASGENGHEGDSSKSPDTPTIVLVNSPRGRPEANTLKTTTSAPAPVQGQAIFPSRHDANKLDGVSIKDTFKRRRCGVFARRYFEKGENIIIERPAFSCGAHKTPNGEKWPVAEDWCKLPEETQLSLQKRFRKLRSVPIGKKKLGWYWQKKMERFVLEYGFANPQKTEGHVYAVGSHMNHACISCANAEQWTESGPPNRILVRLVKSVRGNDEVLINYNNKEGSSLSCAKCGRHGLRGRLGDIRRSISRLITRPV</sequence>
<dbReference type="Proteomes" id="UP000236546">
    <property type="component" value="Unassembled WGS sequence"/>
</dbReference>
<dbReference type="Gene3D" id="2.170.270.10">
    <property type="entry name" value="SET domain"/>
    <property type="match status" value="1"/>
</dbReference>
<protein>
    <recommendedName>
        <fullName evidence="2">SET domain-containing protein</fullName>
    </recommendedName>
</protein>
<reference evidence="3" key="1">
    <citation type="submission" date="2017-02" db="EMBL/GenBank/DDBJ databases">
        <title>Genomes of Trichoderma spp. with biocontrol activity.</title>
        <authorList>
            <person name="Gardiner D."/>
            <person name="Kazan K."/>
            <person name="Vos C."/>
            <person name="Harvey P."/>
        </authorList>
    </citation>
    <scope>NUCLEOTIDE SEQUENCE [LARGE SCALE GENOMIC DNA]</scope>
    <source>
        <strain evidence="3">A5MH</strain>
    </source>
</reference>
<dbReference type="SUPFAM" id="SSF82199">
    <property type="entry name" value="SET domain"/>
    <property type="match status" value="1"/>
</dbReference>
<accession>A0A2K0TAK3</accession>
<evidence type="ECO:0000313" key="3">
    <source>
        <dbReference type="EMBL" id="PNP42564.1"/>
    </source>
</evidence>
<dbReference type="Pfam" id="PF00856">
    <property type="entry name" value="SET"/>
    <property type="match status" value="1"/>
</dbReference>
<evidence type="ECO:0000259" key="2">
    <source>
        <dbReference type="PROSITE" id="PS50280"/>
    </source>
</evidence>